<dbReference type="GO" id="GO:0005524">
    <property type="term" value="F:ATP binding"/>
    <property type="evidence" value="ECO:0007669"/>
    <property type="project" value="UniProtKB-KW"/>
</dbReference>
<dbReference type="PIRSF" id="PIRSF001589">
    <property type="entry name" value="Asn_synthetase_glu-h"/>
    <property type="match status" value="1"/>
</dbReference>
<dbReference type="CDD" id="cd00712">
    <property type="entry name" value="AsnB"/>
    <property type="match status" value="1"/>
</dbReference>
<evidence type="ECO:0000256" key="11">
    <source>
        <dbReference type="PIRSR" id="PIRSR001589-3"/>
    </source>
</evidence>
<dbReference type="GO" id="GO:0004066">
    <property type="term" value="F:asparagine synthase (glutamine-hydrolyzing) activity"/>
    <property type="evidence" value="ECO:0007669"/>
    <property type="project" value="UniProtKB-EC"/>
</dbReference>
<evidence type="ECO:0000256" key="5">
    <source>
        <dbReference type="ARBA" id="ARBA00022840"/>
    </source>
</evidence>
<dbReference type="Pfam" id="PF00733">
    <property type="entry name" value="Asn_synthase"/>
    <property type="match status" value="1"/>
</dbReference>
<dbReference type="InterPro" id="IPR014729">
    <property type="entry name" value="Rossmann-like_a/b/a_fold"/>
</dbReference>
<comment type="similarity">
    <text evidence="2">Belongs to the asparagine synthetase family.</text>
</comment>
<dbReference type="PANTHER" id="PTHR43284">
    <property type="entry name" value="ASPARAGINE SYNTHETASE (GLUTAMINE-HYDROLYZING)"/>
    <property type="match status" value="1"/>
</dbReference>
<dbReference type="Gene3D" id="3.40.50.620">
    <property type="entry name" value="HUPs"/>
    <property type="match status" value="1"/>
</dbReference>
<protein>
    <recommendedName>
        <fullName evidence="3">asparagine synthase (glutamine-hydrolyzing)</fullName>
        <ecNumber evidence="3">6.3.5.4</ecNumber>
    </recommendedName>
</protein>
<evidence type="ECO:0000313" key="13">
    <source>
        <dbReference type="EMBL" id="CAB1129610.1"/>
    </source>
</evidence>
<evidence type="ECO:0000256" key="4">
    <source>
        <dbReference type="ARBA" id="ARBA00022741"/>
    </source>
</evidence>
<evidence type="ECO:0000259" key="12">
    <source>
        <dbReference type="PROSITE" id="PS51278"/>
    </source>
</evidence>
<evidence type="ECO:0000256" key="2">
    <source>
        <dbReference type="ARBA" id="ARBA00005752"/>
    </source>
</evidence>
<reference evidence="13 14" key="1">
    <citation type="submission" date="2020-02" db="EMBL/GenBank/DDBJ databases">
        <authorList>
            <person name="Hogendoorn C."/>
        </authorList>
    </citation>
    <scope>NUCLEOTIDE SEQUENCE [LARGE SCALE GENOMIC DNA]</scope>
    <source>
        <strain evidence="13">R501</strain>
    </source>
</reference>
<keyword evidence="7 9" id="KW-0315">Glutamine amidotransferase</keyword>
<feature type="binding site" evidence="10">
    <location>
        <begin position="362"/>
        <end position="363"/>
    </location>
    <ligand>
        <name>ATP</name>
        <dbReference type="ChEBI" id="CHEBI:30616"/>
    </ligand>
</feature>
<dbReference type="PROSITE" id="PS51278">
    <property type="entry name" value="GATASE_TYPE_2"/>
    <property type="match status" value="1"/>
</dbReference>
<comment type="catalytic activity">
    <reaction evidence="8">
        <text>L-aspartate + L-glutamine + ATP + H2O = L-asparagine + L-glutamate + AMP + diphosphate + H(+)</text>
        <dbReference type="Rhea" id="RHEA:12228"/>
        <dbReference type="ChEBI" id="CHEBI:15377"/>
        <dbReference type="ChEBI" id="CHEBI:15378"/>
        <dbReference type="ChEBI" id="CHEBI:29985"/>
        <dbReference type="ChEBI" id="CHEBI:29991"/>
        <dbReference type="ChEBI" id="CHEBI:30616"/>
        <dbReference type="ChEBI" id="CHEBI:33019"/>
        <dbReference type="ChEBI" id="CHEBI:58048"/>
        <dbReference type="ChEBI" id="CHEBI:58359"/>
        <dbReference type="ChEBI" id="CHEBI:456215"/>
        <dbReference type="EC" id="6.3.5.4"/>
    </reaction>
</comment>
<dbReference type="Proteomes" id="UP000503399">
    <property type="component" value="Chromosome"/>
</dbReference>
<dbReference type="InterPro" id="IPR051786">
    <property type="entry name" value="ASN_synthetase/amidase"/>
</dbReference>
<comment type="pathway">
    <text evidence="1">Amino-acid biosynthesis; L-asparagine biosynthesis; L-asparagine from L-aspartate (L-Gln route): step 1/1.</text>
</comment>
<feature type="site" description="Important for beta-aspartyl-AMP intermediate formation" evidence="11">
    <location>
        <position position="364"/>
    </location>
</feature>
<name>A0A6F8ZJ48_9FIRM</name>
<dbReference type="PANTHER" id="PTHR43284:SF1">
    <property type="entry name" value="ASPARAGINE SYNTHETASE"/>
    <property type="match status" value="1"/>
</dbReference>
<sequence length="642" mass="70538">MCGIAGVWRPGEPPGRGELRGMLDSLAHRGPDDVGHFGEGPLALGMRRLAILDVAGGRQPYRSEDGSVVAVFNGEIYNHRSLAELVRARGHVLASRADGEVLVHLYELFGPAFVGRLTGMFALALYDRRRRRLLLARDPVGQKPLYVWEDGGSLAFASEIKAFFALRNFRAEPDLQHLPAYLAHRFVPGPHTLLKGVRKVLPGEAWLVEAGHTRRWRYWTPELAALESGGDLAYWADRLEATLLDVVDSHLDSEVPMGLFLSGGLDSSLLAALVGRTRGLKPEAWSAAFSPQYPGYDESGWASRVGQALGLEVHRVEVDPLITPERVRDLAYILDEPMADPTALSLDGVARAAAERHTVMISGEGADEIFAGYAGYGEVASLAALRRIPAPLRRWWAGRGWPGAGAFRRAEEPVAARYRGVGFTFTPAEAQAVLHPDLAGPDRPPEVAAYWTRNDSLPDLQQMQGFDVGWFLPDDVLLKTDRIGMAYNLEIRAPYCDRRVVELALALPLALRRSRAGDKRVLRWVATRYLPRAVVARRKQGFPTPLTRFLEGPLSELAWDVLTGGRAQARGWFRPRAVEALLTAPPSSNTARKIYALLMLELWTEELVEGGRRRLGAAQASSPLWLMPLAGGTETESGESGS</sequence>
<dbReference type="AlphaFoldDB" id="A0A6F8ZJ48"/>
<keyword evidence="14" id="KW-1185">Reference proteome</keyword>
<dbReference type="SUPFAM" id="SSF52402">
    <property type="entry name" value="Adenine nucleotide alpha hydrolases-like"/>
    <property type="match status" value="1"/>
</dbReference>
<keyword evidence="5 10" id="KW-0067">ATP-binding</keyword>
<organism evidence="13 14">
    <name type="scientific">Candidatus Hydrogenisulfobacillus filiaventi</name>
    <dbReference type="NCBI Taxonomy" id="2707344"/>
    <lineage>
        <taxon>Bacteria</taxon>
        <taxon>Bacillati</taxon>
        <taxon>Bacillota</taxon>
        <taxon>Clostridia</taxon>
        <taxon>Eubacteriales</taxon>
        <taxon>Clostridiales Family XVII. Incertae Sedis</taxon>
        <taxon>Candidatus Hydrogenisulfobacillus</taxon>
    </lineage>
</organism>
<dbReference type="EMBL" id="LR778114">
    <property type="protein sequence ID" value="CAB1129610.1"/>
    <property type="molecule type" value="Genomic_DNA"/>
</dbReference>
<gene>
    <name evidence="13" type="ORF">R50_2113</name>
</gene>
<evidence type="ECO:0000313" key="14">
    <source>
        <dbReference type="Proteomes" id="UP000503399"/>
    </source>
</evidence>
<accession>A0A6F8ZJ48</accession>
<dbReference type="Gene3D" id="3.60.20.10">
    <property type="entry name" value="Glutamine Phosphoribosylpyrophosphate, subunit 1, domain 1"/>
    <property type="match status" value="1"/>
</dbReference>
<evidence type="ECO:0000256" key="6">
    <source>
        <dbReference type="ARBA" id="ARBA00022888"/>
    </source>
</evidence>
<keyword evidence="4 10" id="KW-0547">Nucleotide-binding</keyword>
<evidence type="ECO:0000256" key="3">
    <source>
        <dbReference type="ARBA" id="ARBA00012737"/>
    </source>
</evidence>
<evidence type="ECO:0000256" key="10">
    <source>
        <dbReference type="PIRSR" id="PIRSR001589-2"/>
    </source>
</evidence>
<evidence type="ECO:0000256" key="7">
    <source>
        <dbReference type="ARBA" id="ARBA00022962"/>
    </source>
</evidence>
<dbReference type="Pfam" id="PF13537">
    <property type="entry name" value="GATase_7"/>
    <property type="match status" value="1"/>
</dbReference>
<dbReference type="EC" id="6.3.5.4" evidence="3"/>
<dbReference type="InterPro" id="IPR033738">
    <property type="entry name" value="AsnB_N"/>
</dbReference>
<dbReference type="InterPro" id="IPR001962">
    <property type="entry name" value="Asn_synthase"/>
</dbReference>
<evidence type="ECO:0000256" key="1">
    <source>
        <dbReference type="ARBA" id="ARBA00005187"/>
    </source>
</evidence>
<dbReference type="SUPFAM" id="SSF56235">
    <property type="entry name" value="N-terminal nucleophile aminohydrolases (Ntn hydrolases)"/>
    <property type="match status" value="1"/>
</dbReference>
<dbReference type="KEGG" id="hfv:R50_2113"/>
<feature type="domain" description="Glutamine amidotransferase type-2" evidence="12">
    <location>
        <begin position="2"/>
        <end position="211"/>
    </location>
</feature>
<dbReference type="InterPro" id="IPR017932">
    <property type="entry name" value="GATase_2_dom"/>
</dbReference>
<evidence type="ECO:0000256" key="8">
    <source>
        <dbReference type="ARBA" id="ARBA00048741"/>
    </source>
</evidence>
<dbReference type="GO" id="GO:0005829">
    <property type="term" value="C:cytosol"/>
    <property type="evidence" value="ECO:0007669"/>
    <property type="project" value="TreeGrafter"/>
</dbReference>
<keyword evidence="13" id="KW-0436">Ligase</keyword>
<dbReference type="CDD" id="cd01991">
    <property type="entry name" value="Asn_synthase_B_C"/>
    <property type="match status" value="1"/>
</dbReference>
<feature type="binding site" evidence="10">
    <location>
        <position position="98"/>
    </location>
    <ligand>
        <name>L-glutamine</name>
        <dbReference type="ChEBI" id="CHEBI:58359"/>
    </ligand>
</feature>
<dbReference type="InterPro" id="IPR029055">
    <property type="entry name" value="Ntn_hydrolases_N"/>
</dbReference>
<keyword evidence="9" id="KW-0028">Amino-acid biosynthesis</keyword>
<feature type="active site" description="For GATase activity" evidence="9">
    <location>
        <position position="2"/>
    </location>
</feature>
<dbReference type="InterPro" id="IPR006426">
    <property type="entry name" value="Asn_synth_AEB"/>
</dbReference>
<proteinExistence type="inferred from homology"/>
<evidence type="ECO:0000256" key="9">
    <source>
        <dbReference type="PIRSR" id="PIRSR001589-1"/>
    </source>
</evidence>
<dbReference type="NCBIfam" id="TIGR01536">
    <property type="entry name" value="asn_synth_AEB"/>
    <property type="match status" value="1"/>
</dbReference>
<keyword evidence="6 9" id="KW-0061">Asparagine biosynthesis</keyword>
<dbReference type="GO" id="GO:0006529">
    <property type="term" value="P:asparagine biosynthetic process"/>
    <property type="evidence" value="ECO:0007669"/>
    <property type="project" value="UniProtKB-KW"/>
</dbReference>